<reference evidence="1 2" key="1">
    <citation type="journal article" date="2019" name="Sci. Rep.">
        <title>Orb-weaving spider Araneus ventricosus genome elucidates the spidroin gene catalogue.</title>
        <authorList>
            <person name="Kono N."/>
            <person name="Nakamura H."/>
            <person name="Ohtoshi R."/>
            <person name="Moran D.A.P."/>
            <person name="Shinohara A."/>
            <person name="Yoshida Y."/>
            <person name="Fujiwara M."/>
            <person name="Mori M."/>
            <person name="Tomita M."/>
            <person name="Arakawa K."/>
        </authorList>
    </citation>
    <scope>NUCLEOTIDE SEQUENCE [LARGE SCALE GENOMIC DNA]</scope>
</reference>
<accession>A0A4Y2BKX3</accession>
<evidence type="ECO:0000313" key="1">
    <source>
        <dbReference type="EMBL" id="GBL92035.1"/>
    </source>
</evidence>
<dbReference type="EMBL" id="BGPR01000083">
    <property type="protein sequence ID" value="GBL92035.1"/>
    <property type="molecule type" value="Genomic_DNA"/>
</dbReference>
<gene>
    <name evidence="1" type="ORF">AVEN_102589_1</name>
</gene>
<dbReference type="Proteomes" id="UP000499080">
    <property type="component" value="Unassembled WGS sequence"/>
</dbReference>
<protein>
    <submittedName>
        <fullName evidence="1">Uncharacterized protein</fullName>
    </submittedName>
</protein>
<comment type="caution">
    <text evidence="1">The sequence shown here is derived from an EMBL/GenBank/DDBJ whole genome shotgun (WGS) entry which is preliminary data.</text>
</comment>
<evidence type="ECO:0000313" key="2">
    <source>
        <dbReference type="Proteomes" id="UP000499080"/>
    </source>
</evidence>
<sequence>MGARYRGKWNPKMLADYFLDIENGYSSSQAQSTGQVDKKVKHLQPTDIFQQEAGARMSEHFAGTGLQAGYPQGYQERPCGSALIF</sequence>
<proteinExistence type="predicted"/>
<keyword evidence="2" id="KW-1185">Reference proteome</keyword>
<dbReference type="AlphaFoldDB" id="A0A4Y2BKX3"/>
<organism evidence="1 2">
    <name type="scientific">Araneus ventricosus</name>
    <name type="common">Orbweaver spider</name>
    <name type="synonym">Epeira ventricosa</name>
    <dbReference type="NCBI Taxonomy" id="182803"/>
    <lineage>
        <taxon>Eukaryota</taxon>
        <taxon>Metazoa</taxon>
        <taxon>Ecdysozoa</taxon>
        <taxon>Arthropoda</taxon>
        <taxon>Chelicerata</taxon>
        <taxon>Arachnida</taxon>
        <taxon>Araneae</taxon>
        <taxon>Araneomorphae</taxon>
        <taxon>Entelegynae</taxon>
        <taxon>Araneoidea</taxon>
        <taxon>Araneidae</taxon>
        <taxon>Araneus</taxon>
    </lineage>
</organism>
<name>A0A4Y2BKX3_ARAVE</name>